<dbReference type="CDD" id="cd00093">
    <property type="entry name" value="HTH_XRE"/>
    <property type="match status" value="1"/>
</dbReference>
<proteinExistence type="predicted"/>
<sequence length="113" mass="13396">MKQGQLFQKLRKERNISQETLVQGISSRSTLSSFENRNTLLSSELLFHYLNRLNITPNEFQLLINDGAPTKKQIFSKEPHTRHYERTLTPDFLQSLFLEYEQTNDVFYLLLLM</sequence>
<dbReference type="InterPro" id="IPR011990">
    <property type="entry name" value="TPR-like_helical_dom_sf"/>
</dbReference>
<feature type="domain" description="HTH cro/C1-type" evidence="1">
    <location>
        <begin position="7"/>
        <end position="60"/>
    </location>
</feature>
<evidence type="ECO:0000313" key="2">
    <source>
        <dbReference type="EMBL" id="MCC9274405.1"/>
    </source>
</evidence>
<dbReference type="Proteomes" id="UP000813384">
    <property type="component" value="Unassembled WGS sequence"/>
</dbReference>
<gene>
    <name evidence="2" type="ORF">K8V42_08970</name>
</gene>
<organism evidence="2 3">
    <name type="scientific">Enterococcus aquimarinus</name>
    <dbReference type="NCBI Taxonomy" id="328396"/>
    <lineage>
        <taxon>Bacteria</taxon>
        <taxon>Bacillati</taxon>
        <taxon>Bacillota</taxon>
        <taxon>Bacilli</taxon>
        <taxon>Lactobacillales</taxon>
        <taxon>Enterococcaceae</taxon>
        <taxon>Enterococcus</taxon>
    </lineage>
</organism>
<dbReference type="EMBL" id="JAJJVO010000131">
    <property type="protein sequence ID" value="MCC9274405.1"/>
    <property type="molecule type" value="Genomic_DNA"/>
</dbReference>
<dbReference type="SUPFAM" id="SSF47413">
    <property type="entry name" value="lambda repressor-like DNA-binding domains"/>
    <property type="match status" value="1"/>
</dbReference>
<dbReference type="Gene3D" id="1.25.40.10">
    <property type="entry name" value="Tetratricopeptide repeat domain"/>
    <property type="match status" value="1"/>
</dbReference>
<dbReference type="SMART" id="SM00530">
    <property type="entry name" value="HTH_XRE"/>
    <property type="match status" value="1"/>
</dbReference>
<dbReference type="InterPro" id="IPR001387">
    <property type="entry name" value="Cro/C1-type_HTH"/>
</dbReference>
<comment type="caution">
    <text evidence="2">The sequence shown here is derived from an EMBL/GenBank/DDBJ whole genome shotgun (WGS) entry which is preliminary data.</text>
</comment>
<protein>
    <submittedName>
        <fullName evidence="2">Helix-turn-helix domain-containing protein</fullName>
    </submittedName>
</protein>
<dbReference type="PANTHER" id="PTHR37038">
    <property type="entry name" value="TRANSCRIPTIONAL REGULATOR-RELATED"/>
    <property type="match status" value="1"/>
</dbReference>
<evidence type="ECO:0000313" key="3">
    <source>
        <dbReference type="Proteomes" id="UP000813384"/>
    </source>
</evidence>
<accession>A0A9E3ZU89</accession>
<dbReference type="InterPro" id="IPR053163">
    <property type="entry name" value="HTH-type_regulator_Rgg"/>
</dbReference>
<dbReference type="Pfam" id="PF01381">
    <property type="entry name" value="HTH_3"/>
    <property type="match status" value="1"/>
</dbReference>
<name>A0A9E3ZU89_9ENTE</name>
<reference evidence="2" key="2">
    <citation type="submission" date="2021-11" db="EMBL/GenBank/DDBJ databases">
        <authorList>
            <person name="Gilroy R."/>
        </authorList>
    </citation>
    <scope>NUCLEOTIDE SEQUENCE</scope>
    <source>
        <strain evidence="2">150</strain>
    </source>
</reference>
<dbReference type="InterPro" id="IPR010982">
    <property type="entry name" value="Lambda_DNA-bd_dom_sf"/>
</dbReference>
<reference evidence="2" key="1">
    <citation type="journal article" date="2021" name="PeerJ">
        <title>Extensive microbial diversity within the chicken gut microbiome revealed by metagenomics and culture.</title>
        <authorList>
            <person name="Gilroy R."/>
            <person name="Ravi A."/>
            <person name="Getino M."/>
            <person name="Pursley I."/>
            <person name="Horton D.L."/>
            <person name="Alikhan N.F."/>
            <person name="Baker D."/>
            <person name="Gharbi K."/>
            <person name="Hall N."/>
            <person name="Watson M."/>
            <person name="Adriaenssens E.M."/>
            <person name="Foster-Nyarko E."/>
            <person name="Jarju S."/>
            <person name="Secka A."/>
            <person name="Antonio M."/>
            <person name="Oren A."/>
            <person name="Chaudhuri R.R."/>
            <person name="La Ragione R."/>
            <person name="Hildebrand F."/>
            <person name="Pallen M.J."/>
        </authorList>
    </citation>
    <scope>NUCLEOTIDE SEQUENCE</scope>
    <source>
        <strain evidence="2">150</strain>
    </source>
</reference>
<dbReference type="PROSITE" id="PS50943">
    <property type="entry name" value="HTH_CROC1"/>
    <property type="match status" value="1"/>
</dbReference>
<dbReference type="GO" id="GO:0003677">
    <property type="term" value="F:DNA binding"/>
    <property type="evidence" value="ECO:0007669"/>
    <property type="project" value="InterPro"/>
</dbReference>
<dbReference type="AlphaFoldDB" id="A0A9E3ZU89"/>
<evidence type="ECO:0000259" key="1">
    <source>
        <dbReference type="PROSITE" id="PS50943"/>
    </source>
</evidence>